<name>A0A0K2B1G7_STRA7</name>
<dbReference type="Proteomes" id="UP000061018">
    <property type="component" value="Chromosome"/>
</dbReference>
<accession>A0A0K2B1G7</accession>
<sequence length="40" mass="4312">MSAQTGPCTKCHEPTIRYGPGGNPLCPECLAPVRERQGKK</sequence>
<reference evidence="2" key="1">
    <citation type="journal article" date="2015" name="J. Biotechnol.">
        <title>Complete genome sequence of Streptomyces ambofaciens ATCC 23877, the spiramycin producer.</title>
        <authorList>
            <person name="Thibessard A."/>
            <person name="Haas D."/>
            <person name="Gerbaud C."/>
            <person name="Aigle B."/>
            <person name="Lautru S."/>
            <person name="Pernodet J.L."/>
            <person name="Leblond P."/>
        </authorList>
    </citation>
    <scope>NUCLEOTIDE SEQUENCE [LARGE SCALE GENOMIC DNA]</scope>
    <source>
        <strain evidence="2">ATCC 23877 / 3486 / DSM 40053 / JCM 4204 / NBRC 12836 / NRRL B-2516</strain>
    </source>
</reference>
<gene>
    <name evidence="1" type="ORF">SAM23877_6180</name>
</gene>
<evidence type="ECO:0000313" key="2">
    <source>
        <dbReference type="Proteomes" id="UP000061018"/>
    </source>
</evidence>
<dbReference type="EMBL" id="CP012382">
    <property type="protein sequence ID" value="AKZ59225.1"/>
    <property type="molecule type" value="Genomic_DNA"/>
</dbReference>
<proteinExistence type="predicted"/>
<organism evidence="1 2">
    <name type="scientific">Streptomyces ambofaciens (strain ATCC 23877 / 3486 / DSM 40053 / JCM 4204 / NBRC 12836 / NRRL B-2516)</name>
    <dbReference type="NCBI Taxonomy" id="278992"/>
    <lineage>
        <taxon>Bacteria</taxon>
        <taxon>Bacillati</taxon>
        <taxon>Actinomycetota</taxon>
        <taxon>Actinomycetes</taxon>
        <taxon>Kitasatosporales</taxon>
        <taxon>Streptomycetaceae</taxon>
        <taxon>Streptomyces</taxon>
    </lineage>
</organism>
<evidence type="ECO:0000313" key="1">
    <source>
        <dbReference type="EMBL" id="AKZ59225.1"/>
    </source>
</evidence>
<protein>
    <submittedName>
        <fullName evidence="1">Uncharacterized protein</fullName>
    </submittedName>
</protein>
<dbReference type="KEGG" id="samb:SAM23877_6180"/>
<dbReference type="AlphaFoldDB" id="A0A0K2B1G7"/>